<evidence type="ECO:0000313" key="1">
    <source>
        <dbReference type="Proteomes" id="UP000092443"/>
    </source>
</evidence>
<keyword evidence="1" id="KW-1185">Reference proteome</keyword>
<sequence>MRASMVFRRPEKNYKYKIETQSKCGHYSVSISAFIVPAITSPQTSAISSNVNSWNIQQNCAGQARLANLSTSKNPYWD</sequence>
<reference evidence="2" key="1">
    <citation type="submission" date="2025-08" db="UniProtKB">
        <authorList>
            <consortium name="RefSeq"/>
        </authorList>
    </citation>
    <scope>IDENTIFICATION</scope>
    <source>
        <tissue evidence="2">Whole body pupa</tissue>
    </source>
</reference>
<organism evidence="1 2">
    <name type="scientific">Glossina fuscipes</name>
    <dbReference type="NCBI Taxonomy" id="7396"/>
    <lineage>
        <taxon>Eukaryota</taxon>
        <taxon>Metazoa</taxon>
        <taxon>Ecdysozoa</taxon>
        <taxon>Arthropoda</taxon>
        <taxon>Hexapoda</taxon>
        <taxon>Insecta</taxon>
        <taxon>Pterygota</taxon>
        <taxon>Neoptera</taxon>
        <taxon>Endopterygota</taxon>
        <taxon>Diptera</taxon>
        <taxon>Brachycera</taxon>
        <taxon>Muscomorpha</taxon>
        <taxon>Hippoboscoidea</taxon>
        <taxon>Glossinidae</taxon>
        <taxon>Glossina</taxon>
    </lineage>
</organism>
<dbReference type="RefSeq" id="XP_037899182.1">
    <property type="nucleotide sequence ID" value="XM_038043254.1"/>
</dbReference>
<evidence type="ECO:0000313" key="2">
    <source>
        <dbReference type="RefSeq" id="XP_037899182.1"/>
    </source>
</evidence>
<accession>A0A9C5ZLX5</accession>
<name>A0A9C5ZLX5_9MUSC</name>
<proteinExistence type="predicted"/>
<protein>
    <submittedName>
        <fullName evidence="2">Uncharacterized protein LOC119643784 isoform X2</fullName>
    </submittedName>
</protein>
<dbReference type="AlphaFoldDB" id="A0A9C5ZLX5"/>
<dbReference type="GeneID" id="119643784"/>
<dbReference type="Proteomes" id="UP000092443">
    <property type="component" value="Unplaced"/>
</dbReference>
<gene>
    <name evidence="2" type="primary">LOC119643784</name>
</gene>